<reference evidence="3" key="1">
    <citation type="submission" date="2022-11" db="UniProtKB">
        <authorList>
            <consortium name="WormBaseParasite"/>
        </authorList>
    </citation>
    <scope>IDENTIFICATION</scope>
</reference>
<organism evidence="2 3">
    <name type="scientific">Acrobeloides nanus</name>
    <dbReference type="NCBI Taxonomy" id="290746"/>
    <lineage>
        <taxon>Eukaryota</taxon>
        <taxon>Metazoa</taxon>
        <taxon>Ecdysozoa</taxon>
        <taxon>Nematoda</taxon>
        <taxon>Chromadorea</taxon>
        <taxon>Rhabditida</taxon>
        <taxon>Tylenchina</taxon>
        <taxon>Cephalobomorpha</taxon>
        <taxon>Cephaloboidea</taxon>
        <taxon>Cephalobidae</taxon>
        <taxon>Acrobeloides</taxon>
    </lineage>
</organism>
<dbReference type="WBParaSite" id="ACRNAN_scaffold5017.g29760.t1">
    <property type="protein sequence ID" value="ACRNAN_scaffold5017.g29760.t1"/>
    <property type="gene ID" value="ACRNAN_scaffold5017.g29760"/>
</dbReference>
<name>A0A914E1R9_9BILA</name>
<proteinExistence type="predicted"/>
<dbReference type="PANTHER" id="PTHR46497:SF1">
    <property type="entry name" value="THIOREDOXIN DOMAIN-CONTAINING PROTEIN 11"/>
    <property type="match status" value="1"/>
</dbReference>
<feature type="transmembrane region" description="Helical" evidence="1">
    <location>
        <begin position="93"/>
        <end position="111"/>
    </location>
</feature>
<accession>A0A914E1R9</accession>
<dbReference type="Gene3D" id="3.40.30.10">
    <property type="entry name" value="Glutaredoxin"/>
    <property type="match status" value="2"/>
</dbReference>
<dbReference type="InterPro" id="IPR036249">
    <property type="entry name" value="Thioredoxin-like_sf"/>
</dbReference>
<keyword evidence="1" id="KW-0472">Membrane</keyword>
<protein>
    <submittedName>
        <fullName evidence="3">Thioredoxin domain-containing protein 11</fullName>
    </submittedName>
</protein>
<dbReference type="Proteomes" id="UP000887540">
    <property type="component" value="Unplaced"/>
</dbReference>
<dbReference type="CDD" id="cd02981">
    <property type="entry name" value="PDI_b_family"/>
    <property type="match status" value="1"/>
</dbReference>
<keyword evidence="1" id="KW-0812">Transmembrane</keyword>
<dbReference type="AlphaFoldDB" id="A0A914E1R9"/>
<evidence type="ECO:0000313" key="3">
    <source>
        <dbReference type="WBParaSite" id="ACRNAN_scaffold5017.g29760.t1"/>
    </source>
</evidence>
<keyword evidence="2" id="KW-1185">Reference proteome</keyword>
<sequence length="902" mass="103890">MLTDSNNEESESSSLLGDINIFDAYIDSLVEEQVELGTLEASFEITEKELLDSIENLEADVAISNQTGDENFLQLVLFQIHSIKPTEYMASRIFTCFMFGWFVITLLRYSFQTEGKLAIRHQPPPVPFFPSISQNYLKDYYVGNGAHPKILLRHSEIAILMYYAPWSLHSMEARKPYVEVAASFSHVKSVNFSAVNCYAKLGDCRKVYKLYSFPVIAAYIDGAHILFNDQFTSSHIFNFVSHLLNPISKLHNHQEFDQLFDKYENVIVGYFPDLSNVSTLTNYKAFIVAAMKSVQNSLLHSSTRFALVQNNTLAQQLRFNARNEIRFFNAFTSNVQSIIQPNFHTKSNEIFEWAKNFVDKNSRPLVEWLNFADSEFGGKSDKLQSILNSSAALILFTNDYGGFARSRSFGVLRQVALDYLNCDEEDMDTIPVERIIPSETELSFHKKAEAARKYCRKEKTNSSEVMPCCDRIVKSGICKNLSKSIEISAANHTCGSLLNFLKKEELCGSCCKKHPIQQLHKLKFHEKHLCEWYRMLRKTGQSFSEFQQNHDDSLSNTPSLPVSYSRGRIFGLSCKSNETLHFLAINKNSAGYFLKTWNLDVNVSKEEDLMAIVSTKREMVHRLRGSITRSRLEDFISSFHSHQLPNIQRSEEHRKSAFSRPSKDISIPNSALHKLTSITFQDFLHDRTIFHDSVIFFSSGSWHGPSTGVVYMLHILSNYFRDFDTLIKFYIIDVSRNSLPYQYSFDRLPALMFIPSRRNMNSARFPSNLPFTVPNLLAFILSRSQPELRWRIALSSCSDSCLQQNMVDLKVFQEAVDSDIVKLKNLQVMLVNEMNQTAASQVETLVHRRVLQRRSANHLDNMFRLLQTKRTQLSDEEKSLMVKDSLFIRWMLYNHFGVSYRY</sequence>
<evidence type="ECO:0000256" key="1">
    <source>
        <dbReference type="SAM" id="Phobius"/>
    </source>
</evidence>
<dbReference type="PANTHER" id="PTHR46497">
    <property type="entry name" value="THIOREDOXIN DOMAIN-CONTAINING PROTEIN 11"/>
    <property type="match status" value="1"/>
</dbReference>
<keyword evidence="1" id="KW-1133">Transmembrane helix</keyword>
<dbReference type="SUPFAM" id="SSF52833">
    <property type="entry name" value="Thioredoxin-like"/>
    <property type="match status" value="2"/>
</dbReference>
<dbReference type="InterPro" id="IPR052792">
    <property type="entry name" value="Thioredoxin_dom-contain_11"/>
</dbReference>
<evidence type="ECO:0000313" key="2">
    <source>
        <dbReference type="Proteomes" id="UP000887540"/>
    </source>
</evidence>